<dbReference type="EMBL" id="FMYP01000074">
    <property type="protein sequence ID" value="SDD03297.1"/>
    <property type="molecule type" value="Genomic_DNA"/>
</dbReference>
<feature type="chain" id="PRO_5011706618" evidence="2">
    <location>
        <begin position="23"/>
        <end position="540"/>
    </location>
</feature>
<keyword evidence="1" id="KW-0175">Coiled coil</keyword>
<sequence length="540" mass="57336">MIRRLLIFAVGLSLFLTNDIFAQVPQGMSYQSVVRNSSGAPQLSTPVALRFSILQGSATGTAVYVETQNFTTNAQGVVTGTIGTVTPTQGVFSTIDWGSGTYFLKVEANINNQGYNLSGTSPIVSVPYALTAGSLAAKGGTSGNVLSWDGSSSNSSGALFEVKDKNGNPIFSVYPTGVEVVYDETAPVRGAKGGFAVSGRNSTRGIKDVLRVTTDSTIVYVNTDATRGAKGGFAISGRNSTRLAGKNILFSVDSKETSIINNDSTKGLNLTRPLADGTSESYLNITPKNCFIGNVAGKSILEGRHNIFIGDSAGAYTTGEYMGDFMYNGSDNIFIGRQAGLVNTFGSGNVFIGQRAGADLFYSSNTFIVANGPTPLIFGDFNSGNVGIGVNDPTASLDVGGNLRVRGLAPTVISPLSIDTDGTIVVGGGSDVRLKTNIEPLPYGLQSVLKLRGVTYNWKKLPNDIKRVGFIAQEVEAVIPELVYTNKNDGMKGINYPEMTAVLVEAVKDQQKIIEELKSENELMKKQMEEIKQMVLDMKK</sequence>
<evidence type="ECO:0000256" key="1">
    <source>
        <dbReference type="SAM" id="Coils"/>
    </source>
</evidence>
<evidence type="ECO:0000313" key="4">
    <source>
        <dbReference type="EMBL" id="SDD03297.1"/>
    </source>
</evidence>
<dbReference type="AlphaFoldDB" id="A0A1G6RH11"/>
<keyword evidence="2" id="KW-0732">Signal</keyword>
<proteinExistence type="predicted"/>
<accession>A0A1G6RH11</accession>
<dbReference type="Gene3D" id="1.10.10.10">
    <property type="entry name" value="Winged helix-like DNA-binding domain superfamily/Winged helix DNA-binding domain"/>
    <property type="match status" value="1"/>
</dbReference>
<dbReference type="Proteomes" id="UP000199452">
    <property type="component" value="Unassembled WGS sequence"/>
</dbReference>
<dbReference type="OrthoDB" id="9765957at2"/>
<name>A0A1G6RH11_9BACT</name>
<evidence type="ECO:0000256" key="2">
    <source>
        <dbReference type="SAM" id="SignalP"/>
    </source>
</evidence>
<feature type="coiled-coil region" evidence="1">
    <location>
        <begin position="507"/>
        <end position="534"/>
    </location>
</feature>
<dbReference type="STRING" id="1640674.SAMN05216323_10743"/>
<gene>
    <name evidence="4" type="ORF">SAMN05216323_10743</name>
</gene>
<dbReference type="InterPro" id="IPR030392">
    <property type="entry name" value="S74_ICA"/>
</dbReference>
<evidence type="ECO:0000313" key="5">
    <source>
        <dbReference type="Proteomes" id="UP000199452"/>
    </source>
</evidence>
<dbReference type="InterPro" id="IPR036388">
    <property type="entry name" value="WH-like_DNA-bd_sf"/>
</dbReference>
<dbReference type="RefSeq" id="WP_092440429.1">
    <property type="nucleotide sequence ID" value="NZ_FMYP01000074.1"/>
</dbReference>
<organism evidence="4 5">
    <name type="scientific">Williamwhitmania taraxaci</name>
    <dbReference type="NCBI Taxonomy" id="1640674"/>
    <lineage>
        <taxon>Bacteria</taxon>
        <taxon>Pseudomonadati</taxon>
        <taxon>Bacteroidota</taxon>
        <taxon>Bacteroidia</taxon>
        <taxon>Bacteroidales</taxon>
        <taxon>Williamwhitmaniaceae</taxon>
        <taxon>Williamwhitmania</taxon>
    </lineage>
</organism>
<keyword evidence="5" id="KW-1185">Reference proteome</keyword>
<protein>
    <submittedName>
        <fullName evidence="4">Chaperone of endosialidase</fullName>
    </submittedName>
</protein>
<feature type="signal peptide" evidence="2">
    <location>
        <begin position="1"/>
        <end position="22"/>
    </location>
</feature>
<reference evidence="4 5" key="1">
    <citation type="submission" date="2016-09" db="EMBL/GenBank/DDBJ databases">
        <authorList>
            <person name="Capua I."/>
            <person name="De Benedictis P."/>
            <person name="Joannis T."/>
            <person name="Lombin L.H."/>
            <person name="Cattoli G."/>
        </authorList>
    </citation>
    <scope>NUCLEOTIDE SEQUENCE [LARGE SCALE GENOMIC DNA]</scope>
    <source>
        <strain evidence="4 5">A7P-90m</strain>
    </source>
</reference>
<dbReference type="PROSITE" id="PS51688">
    <property type="entry name" value="ICA"/>
    <property type="match status" value="1"/>
</dbReference>
<evidence type="ECO:0000259" key="3">
    <source>
        <dbReference type="PROSITE" id="PS51688"/>
    </source>
</evidence>
<feature type="domain" description="Peptidase S74" evidence="3">
    <location>
        <begin position="430"/>
        <end position="521"/>
    </location>
</feature>
<dbReference type="Pfam" id="PF13884">
    <property type="entry name" value="Peptidase_S74"/>
    <property type="match status" value="1"/>
</dbReference>